<evidence type="ECO:0000313" key="2">
    <source>
        <dbReference type="EMBL" id="KAG2589537.1"/>
    </source>
</evidence>
<feature type="signal peptide" evidence="1">
    <location>
        <begin position="1"/>
        <end position="24"/>
    </location>
</feature>
<proteinExistence type="predicted"/>
<comment type="caution">
    <text evidence="2">The sequence shown here is derived from an EMBL/GenBank/DDBJ whole genome shotgun (WGS) entry which is preliminary data.</text>
</comment>
<gene>
    <name evidence="2" type="ORF">PVAP13_5NG359281</name>
</gene>
<evidence type="ECO:0008006" key="4">
    <source>
        <dbReference type="Google" id="ProtNLM"/>
    </source>
</evidence>
<dbReference type="EMBL" id="CM029046">
    <property type="protein sequence ID" value="KAG2589537.1"/>
    <property type="molecule type" value="Genomic_DNA"/>
</dbReference>
<name>A0A8T0RUA5_PANVG</name>
<dbReference type="AlphaFoldDB" id="A0A8T0RUA5"/>
<keyword evidence="1" id="KW-0732">Signal</keyword>
<evidence type="ECO:0000313" key="3">
    <source>
        <dbReference type="Proteomes" id="UP000823388"/>
    </source>
</evidence>
<feature type="chain" id="PRO_5035787250" description="Bowman-Birk serine protease inhibitors family domain-containing protein" evidence="1">
    <location>
        <begin position="25"/>
        <end position="112"/>
    </location>
</feature>
<reference evidence="2" key="1">
    <citation type="submission" date="2020-05" db="EMBL/GenBank/DDBJ databases">
        <title>WGS assembly of Panicum virgatum.</title>
        <authorList>
            <person name="Lovell J.T."/>
            <person name="Jenkins J."/>
            <person name="Shu S."/>
            <person name="Juenger T.E."/>
            <person name="Schmutz J."/>
        </authorList>
    </citation>
    <scope>NUCLEOTIDE SEQUENCE</scope>
    <source>
        <strain evidence="2">AP13</strain>
    </source>
</reference>
<evidence type="ECO:0000256" key="1">
    <source>
        <dbReference type="SAM" id="SignalP"/>
    </source>
</evidence>
<organism evidence="2 3">
    <name type="scientific">Panicum virgatum</name>
    <name type="common">Blackwell switchgrass</name>
    <dbReference type="NCBI Taxonomy" id="38727"/>
    <lineage>
        <taxon>Eukaryota</taxon>
        <taxon>Viridiplantae</taxon>
        <taxon>Streptophyta</taxon>
        <taxon>Embryophyta</taxon>
        <taxon>Tracheophyta</taxon>
        <taxon>Spermatophyta</taxon>
        <taxon>Magnoliopsida</taxon>
        <taxon>Liliopsida</taxon>
        <taxon>Poales</taxon>
        <taxon>Poaceae</taxon>
        <taxon>PACMAD clade</taxon>
        <taxon>Panicoideae</taxon>
        <taxon>Panicodae</taxon>
        <taxon>Paniceae</taxon>
        <taxon>Panicinae</taxon>
        <taxon>Panicum</taxon>
        <taxon>Panicum sect. Hiantes</taxon>
    </lineage>
</organism>
<sequence length="112" mass="12828">MEQRLVVIVLSVVIFGCFMVPSQSGTVHPMDDRIKLCLCAYRHALPACKQNCYCCDTTNPNFTFYNTLADCRRSCPGCDQPEHRFEDAHCRKLDRGPRRGLNCDFFKFLSSP</sequence>
<dbReference type="Proteomes" id="UP000823388">
    <property type="component" value="Chromosome 5N"/>
</dbReference>
<keyword evidence="3" id="KW-1185">Reference proteome</keyword>
<dbReference type="PROSITE" id="PS51257">
    <property type="entry name" value="PROKAR_LIPOPROTEIN"/>
    <property type="match status" value="1"/>
</dbReference>
<protein>
    <recommendedName>
        <fullName evidence="4">Bowman-Birk serine protease inhibitors family domain-containing protein</fullName>
    </recommendedName>
</protein>
<accession>A0A8T0RUA5</accession>